<dbReference type="FunFam" id="3.40.50.300:FF:000692">
    <property type="entry name" value="Guanine nucleotide-binding protein subunit alpha"/>
    <property type="match status" value="1"/>
</dbReference>
<dbReference type="FunFam" id="1.10.400.10:FF:000007">
    <property type="entry name" value="Guanine nucleotide-binding protein subunit alpha"/>
    <property type="match status" value="1"/>
</dbReference>
<dbReference type="EMBL" id="JAOPGA020000844">
    <property type="protein sequence ID" value="KAL0482379.1"/>
    <property type="molecule type" value="Genomic_DNA"/>
</dbReference>
<dbReference type="GO" id="GO:0005737">
    <property type="term" value="C:cytoplasm"/>
    <property type="evidence" value="ECO:0007669"/>
    <property type="project" value="TreeGrafter"/>
</dbReference>
<evidence type="ECO:0000256" key="5">
    <source>
        <dbReference type="ARBA" id="ARBA00023134"/>
    </source>
</evidence>
<dbReference type="PROSITE" id="PS51882">
    <property type="entry name" value="G_ALPHA"/>
    <property type="match status" value="1"/>
</dbReference>
<accession>A0AAW2YZ40</accession>
<evidence type="ECO:0000256" key="7">
    <source>
        <dbReference type="ARBA" id="ARBA00023288"/>
    </source>
</evidence>
<dbReference type="Gene3D" id="1.10.400.10">
    <property type="entry name" value="GI Alpha 1, domain 2-like"/>
    <property type="match status" value="1"/>
</dbReference>
<feature type="binding site" evidence="8">
    <location>
        <begin position="189"/>
        <end position="193"/>
    </location>
    <ligand>
        <name>GTP</name>
        <dbReference type="ChEBI" id="CHEBI:37565"/>
    </ligand>
</feature>
<reference evidence="10 11" key="1">
    <citation type="submission" date="2024-03" db="EMBL/GenBank/DDBJ databases">
        <title>The Acrasis kona genome and developmental transcriptomes reveal deep origins of eukaryotic multicellular pathways.</title>
        <authorList>
            <person name="Sheikh S."/>
            <person name="Fu C.-J."/>
            <person name="Brown M.W."/>
            <person name="Baldauf S.L."/>
        </authorList>
    </citation>
    <scope>NUCLEOTIDE SEQUENCE [LARGE SCALE GENOMIC DNA]</scope>
    <source>
        <strain evidence="10 11">ATCC MYA-3509</strain>
    </source>
</reference>
<dbReference type="GO" id="GO:0005525">
    <property type="term" value="F:GTP binding"/>
    <property type="evidence" value="ECO:0007669"/>
    <property type="project" value="UniProtKB-KW"/>
</dbReference>
<evidence type="ECO:0000256" key="9">
    <source>
        <dbReference type="PIRSR" id="PIRSR601019-2"/>
    </source>
</evidence>
<evidence type="ECO:0000256" key="3">
    <source>
        <dbReference type="ARBA" id="ARBA00022741"/>
    </source>
</evidence>
<feature type="binding site" evidence="9">
    <location>
        <position position="33"/>
    </location>
    <ligand>
        <name>Mg(2+)</name>
        <dbReference type="ChEBI" id="CHEBI:18420"/>
    </ligand>
</feature>
<organism evidence="10 11">
    <name type="scientific">Acrasis kona</name>
    <dbReference type="NCBI Taxonomy" id="1008807"/>
    <lineage>
        <taxon>Eukaryota</taxon>
        <taxon>Discoba</taxon>
        <taxon>Heterolobosea</taxon>
        <taxon>Tetramitia</taxon>
        <taxon>Eutetramitia</taxon>
        <taxon>Acrasidae</taxon>
        <taxon>Acrasis</taxon>
    </lineage>
</organism>
<dbReference type="Proteomes" id="UP001431209">
    <property type="component" value="Unassembled WGS sequence"/>
</dbReference>
<dbReference type="GO" id="GO:0007010">
    <property type="term" value="P:cytoskeleton organization"/>
    <property type="evidence" value="ECO:0007669"/>
    <property type="project" value="UniProtKB-ARBA"/>
</dbReference>
<proteinExistence type="predicted"/>
<dbReference type="PANTHER" id="PTHR10218">
    <property type="entry name" value="GTP-BINDING PROTEIN ALPHA SUBUNIT"/>
    <property type="match status" value="1"/>
</dbReference>
<evidence type="ECO:0000313" key="11">
    <source>
        <dbReference type="Proteomes" id="UP001431209"/>
    </source>
</evidence>
<evidence type="ECO:0000256" key="6">
    <source>
        <dbReference type="ARBA" id="ARBA00023224"/>
    </source>
</evidence>
<feature type="binding site" evidence="8">
    <location>
        <begin position="164"/>
        <end position="170"/>
    </location>
    <ligand>
        <name>GTP</name>
        <dbReference type="ChEBI" id="CHEBI:37565"/>
    </ligand>
</feature>
<dbReference type="Gene3D" id="3.40.50.300">
    <property type="entry name" value="P-loop containing nucleotide triphosphate hydrolases"/>
    <property type="match status" value="1"/>
</dbReference>
<dbReference type="CDD" id="cd00066">
    <property type="entry name" value="G-alpha"/>
    <property type="match status" value="1"/>
</dbReference>
<feature type="binding site" evidence="8">
    <location>
        <begin position="29"/>
        <end position="34"/>
    </location>
    <ligand>
        <name>GTP</name>
        <dbReference type="ChEBI" id="CHEBI:37565"/>
    </ligand>
</feature>
<keyword evidence="5 8" id="KW-0342">GTP-binding</keyword>
<evidence type="ECO:0000256" key="8">
    <source>
        <dbReference type="PIRSR" id="PIRSR601019-1"/>
    </source>
</evidence>
<sequence length="343" mass="39817">MPICGESNKGIKIERPSNEIKVLLLGAGESGKSTIFKQMKIMHNSGYSKEEREAFREIIFGNIVKAMKVLVAASLSLDIPVEEPENRERAELINNMDNEVLVNVLKVWNEQLAKDIDKLWNDNGIRKTFERRNEFQLDDSAPYYFNDLARISAADYLPTEQDVLRSRVKTTGIVETEFKLNNQSVKMIDVGGQRNERKKWIHCFEGVTAIIFVSSMAEYDQKCYEDDQTNRMNESLLLFDEICNSRWFSETSMILFLNKIDLFREKIKHKDLNVCFKEYTGGNNFDKASEYIKSKFEEKNRHKDTKKVYVSFTCATDTNQLQTVFNNIKDIILQKSLKDQGMM</sequence>
<dbReference type="SUPFAM" id="SSF52540">
    <property type="entry name" value="P-loop containing nucleoside triphosphate hydrolases"/>
    <property type="match status" value="1"/>
</dbReference>
<keyword evidence="3 8" id="KW-0547">Nucleotide-binding</keyword>
<dbReference type="GO" id="GO:0031683">
    <property type="term" value="F:G-protein beta/gamma-subunit complex binding"/>
    <property type="evidence" value="ECO:0007669"/>
    <property type="project" value="InterPro"/>
</dbReference>
<feature type="binding site" evidence="8">
    <location>
        <position position="315"/>
    </location>
    <ligand>
        <name>GTP</name>
        <dbReference type="ChEBI" id="CHEBI:37565"/>
    </ligand>
</feature>
<dbReference type="GO" id="GO:0003924">
    <property type="term" value="F:GTPase activity"/>
    <property type="evidence" value="ECO:0007669"/>
    <property type="project" value="InterPro"/>
</dbReference>
<evidence type="ECO:0000256" key="1">
    <source>
        <dbReference type="ARBA" id="ARBA00011356"/>
    </source>
</evidence>
<feature type="binding site" evidence="8">
    <location>
        <begin position="139"/>
        <end position="140"/>
    </location>
    <ligand>
        <name>GTP</name>
        <dbReference type="ChEBI" id="CHEBI:37565"/>
    </ligand>
</feature>
<evidence type="ECO:0000313" key="10">
    <source>
        <dbReference type="EMBL" id="KAL0482379.1"/>
    </source>
</evidence>
<keyword evidence="2 9" id="KW-0479">Metal-binding</keyword>
<dbReference type="SMART" id="SM00275">
    <property type="entry name" value="G_alpha"/>
    <property type="match status" value="1"/>
</dbReference>
<dbReference type="InterPro" id="IPR027417">
    <property type="entry name" value="P-loop_NTPase"/>
</dbReference>
<dbReference type="PRINTS" id="PR00441">
    <property type="entry name" value="GPROTEINAI"/>
</dbReference>
<dbReference type="PANTHER" id="PTHR10218:SF302">
    <property type="entry name" value="GUANINE NUCLEOTIDE-BINDING PROTEIN ALPHA-5 SUBUNIT"/>
    <property type="match status" value="1"/>
</dbReference>
<dbReference type="SUPFAM" id="SSF47895">
    <property type="entry name" value="Transducin (alpha subunit), insertion domain"/>
    <property type="match status" value="1"/>
</dbReference>
<evidence type="ECO:0000256" key="2">
    <source>
        <dbReference type="ARBA" id="ARBA00022723"/>
    </source>
</evidence>
<keyword evidence="4 9" id="KW-0460">Magnesium</keyword>
<comment type="caution">
    <text evidence="10">The sequence shown here is derived from an EMBL/GenBank/DDBJ whole genome shotgun (WGS) entry which is preliminary data.</text>
</comment>
<dbReference type="InterPro" id="IPR011025">
    <property type="entry name" value="GproteinA_insert"/>
</dbReference>
<comment type="subunit">
    <text evidence="1">G proteins are composed of 3 units; alpha, beta and gamma. The alpha chain contains the guanine nucleotide binding site.</text>
</comment>
<evidence type="ECO:0000256" key="4">
    <source>
        <dbReference type="ARBA" id="ARBA00022842"/>
    </source>
</evidence>
<feature type="binding site" evidence="8">
    <location>
        <begin position="258"/>
        <end position="261"/>
    </location>
    <ligand>
        <name>GTP</name>
        <dbReference type="ChEBI" id="CHEBI:37565"/>
    </ligand>
</feature>
<gene>
    <name evidence="10" type="ORF">AKO1_013012</name>
</gene>
<dbReference type="FunFam" id="3.40.50.300:FF:002307">
    <property type="entry name" value="Guanine nucleotide-binding protein G(k) subunit alpha"/>
    <property type="match status" value="1"/>
</dbReference>
<dbReference type="InterPro" id="IPR001408">
    <property type="entry name" value="Gprotein_alpha_I"/>
</dbReference>
<name>A0AAW2YZ40_9EUKA</name>
<keyword evidence="7" id="KW-0449">Lipoprotein</keyword>
<dbReference type="Pfam" id="PF00503">
    <property type="entry name" value="G-alpha"/>
    <property type="match status" value="1"/>
</dbReference>
<dbReference type="GO" id="GO:0001664">
    <property type="term" value="F:G protein-coupled receptor binding"/>
    <property type="evidence" value="ECO:0007669"/>
    <property type="project" value="TreeGrafter"/>
</dbReference>
<dbReference type="GO" id="GO:0007188">
    <property type="term" value="P:adenylate cyclase-modulating G protein-coupled receptor signaling pathway"/>
    <property type="evidence" value="ECO:0007669"/>
    <property type="project" value="InterPro"/>
</dbReference>
<dbReference type="GO" id="GO:0046872">
    <property type="term" value="F:metal ion binding"/>
    <property type="evidence" value="ECO:0007669"/>
    <property type="project" value="UniProtKB-KW"/>
</dbReference>
<protein>
    <submittedName>
        <fullName evidence="10">Guanine nucleotide-binding protein G(I) subunit alpha</fullName>
    </submittedName>
</protein>
<dbReference type="InterPro" id="IPR001019">
    <property type="entry name" value="Gprotein_alpha_su"/>
</dbReference>
<dbReference type="PRINTS" id="PR00318">
    <property type="entry name" value="GPROTEINA"/>
</dbReference>
<keyword evidence="6" id="KW-0807">Transducer</keyword>
<keyword evidence="11" id="KW-1185">Reference proteome</keyword>
<dbReference type="GO" id="GO:0005834">
    <property type="term" value="C:heterotrimeric G-protein complex"/>
    <property type="evidence" value="ECO:0007669"/>
    <property type="project" value="TreeGrafter"/>
</dbReference>
<feature type="binding site" evidence="9">
    <location>
        <position position="170"/>
    </location>
    <ligand>
        <name>Mg(2+)</name>
        <dbReference type="ChEBI" id="CHEBI:18420"/>
    </ligand>
</feature>
<dbReference type="AlphaFoldDB" id="A0AAW2YZ40"/>